<organism evidence="7 8">
    <name type="scientific">Panagrellus redivivus</name>
    <name type="common">Microworm</name>
    <dbReference type="NCBI Taxonomy" id="6233"/>
    <lineage>
        <taxon>Eukaryota</taxon>
        <taxon>Metazoa</taxon>
        <taxon>Ecdysozoa</taxon>
        <taxon>Nematoda</taxon>
        <taxon>Chromadorea</taxon>
        <taxon>Rhabditida</taxon>
        <taxon>Tylenchina</taxon>
        <taxon>Panagrolaimomorpha</taxon>
        <taxon>Panagrolaimoidea</taxon>
        <taxon>Panagrolaimidae</taxon>
        <taxon>Panagrellus</taxon>
    </lineage>
</organism>
<evidence type="ECO:0000256" key="4">
    <source>
        <dbReference type="ARBA" id="ARBA00022989"/>
    </source>
</evidence>
<evidence type="ECO:0000256" key="6">
    <source>
        <dbReference type="RuleBase" id="RU280813"/>
    </source>
</evidence>
<evidence type="ECO:0000313" key="8">
    <source>
        <dbReference type="WBParaSite" id="Pan_g20093.t1"/>
    </source>
</evidence>
<protein>
    <recommendedName>
        <fullName evidence="6">Serpentine receptor class gamma</fullName>
    </recommendedName>
</protein>
<dbReference type="GO" id="GO:0016020">
    <property type="term" value="C:membrane"/>
    <property type="evidence" value="ECO:0007669"/>
    <property type="project" value="UniProtKB-SubCell"/>
</dbReference>
<keyword evidence="7" id="KW-1185">Reference proteome</keyword>
<name>A0A7E4VF41_PANRE</name>
<proteinExistence type="inferred from homology"/>
<comment type="similarity">
    <text evidence="2 6">Belongs to the nematode receptor-like protein srg family.</text>
</comment>
<feature type="transmembrane region" description="Helical" evidence="6">
    <location>
        <begin position="32"/>
        <end position="50"/>
    </location>
</feature>
<comment type="subcellular location">
    <subcellularLocation>
        <location evidence="1">Membrane</location>
        <topology evidence="1">Multi-pass membrane protein</topology>
    </subcellularLocation>
</comment>
<evidence type="ECO:0000256" key="3">
    <source>
        <dbReference type="ARBA" id="ARBA00022692"/>
    </source>
</evidence>
<reference evidence="8" key="2">
    <citation type="submission" date="2020-10" db="UniProtKB">
        <authorList>
            <consortium name="WormBaseParasite"/>
        </authorList>
    </citation>
    <scope>IDENTIFICATION</scope>
</reference>
<reference evidence="7" key="1">
    <citation type="journal article" date="2013" name="Genetics">
        <title>The draft genome and transcriptome of Panagrellus redivivus are shaped by the harsh demands of a free-living lifestyle.</title>
        <authorList>
            <person name="Srinivasan J."/>
            <person name="Dillman A.R."/>
            <person name="Macchietto M.G."/>
            <person name="Heikkinen L."/>
            <person name="Lakso M."/>
            <person name="Fracchia K.M."/>
            <person name="Antoshechkin I."/>
            <person name="Mortazavi A."/>
            <person name="Wong G."/>
            <person name="Sternberg P.W."/>
        </authorList>
    </citation>
    <scope>NUCLEOTIDE SEQUENCE [LARGE SCALE GENOMIC DNA]</scope>
    <source>
        <strain evidence="7">MT8872</strain>
    </source>
</reference>
<evidence type="ECO:0000256" key="1">
    <source>
        <dbReference type="ARBA" id="ARBA00004141"/>
    </source>
</evidence>
<evidence type="ECO:0000256" key="2">
    <source>
        <dbReference type="ARBA" id="ARBA00005692"/>
    </source>
</evidence>
<dbReference type="Pfam" id="PF02118">
    <property type="entry name" value="Srg"/>
    <property type="match status" value="1"/>
</dbReference>
<feature type="transmembrane region" description="Helical" evidence="6">
    <location>
        <begin position="89"/>
        <end position="107"/>
    </location>
</feature>
<dbReference type="GO" id="GO:0004888">
    <property type="term" value="F:transmembrane signaling receptor activity"/>
    <property type="evidence" value="ECO:0007669"/>
    <property type="project" value="InterPro"/>
</dbReference>
<dbReference type="WBParaSite" id="Pan_g20093.t1">
    <property type="protein sequence ID" value="Pan_g20093.t1"/>
    <property type="gene ID" value="Pan_g20093"/>
</dbReference>
<keyword evidence="4 6" id="KW-1133">Transmembrane helix</keyword>
<comment type="caution">
    <text evidence="6">Lacks conserved residue(s) required for the propagation of feature annotation.</text>
</comment>
<evidence type="ECO:0000313" key="7">
    <source>
        <dbReference type="Proteomes" id="UP000492821"/>
    </source>
</evidence>
<dbReference type="InterPro" id="IPR000609">
    <property type="entry name" value="7TM_GPCR_serpentine_rcpt_Srg"/>
</dbReference>
<dbReference type="AlphaFoldDB" id="A0A7E4VF41"/>
<evidence type="ECO:0000256" key="5">
    <source>
        <dbReference type="ARBA" id="ARBA00023136"/>
    </source>
</evidence>
<accession>A0A7E4VF41</accession>
<keyword evidence="3 6" id="KW-0812">Transmembrane</keyword>
<keyword evidence="5 6" id="KW-0472">Membrane</keyword>
<sequence>MYMTEAVMSFNRASVMFFGAKHKKIWDCIMKWVWLIVTVPSLGVTWNLWLQNVTIDHKDPAHPELGYDWATRKPEQFFNLYMGLPLFPLKYFVVDAVHFTVPWMFLYTQRDVKTAVKTVIHRMFNMQTQVSVMNHFSQITLM</sequence>
<dbReference type="Proteomes" id="UP000492821">
    <property type="component" value="Unassembled WGS sequence"/>
</dbReference>
<dbReference type="GO" id="GO:0007606">
    <property type="term" value="P:sensory perception of chemical stimulus"/>
    <property type="evidence" value="ECO:0007669"/>
    <property type="project" value="UniProtKB-UniRule"/>
</dbReference>